<feature type="compositionally biased region" description="Basic residues" evidence="1">
    <location>
        <begin position="1"/>
        <end position="19"/>
    </location>
</feature>
<feature type="compositionally biased region" description="Basic residues" evidence="1">
    <location>
        <begin position="172"/>
        <end position="184"/>
    </location>
</feature>
<dbReference type="Proteomes" id="UP001281003">
    <property type="component" value="Unassembled WGS sequence"/>
</dbReference>
<evidence type="ECO:0000313" key="2">
    <source>
        <dbReference type="EMBL" id="KAK3399642.1"/>
    </source>
</evidence>
<feature type="region of interest" description="Disordered" evidence="1">
    <location>
        <begin position="171"/>
        <end position="199"/>
    </location>
</feature>
<accession>A0AAE0PGY6</accession>
<gene>
    <name evidence="2" type="ORF">B0T20DRAFT_406701</name>
</gene>
<evidence type="ECO:0000256" key="1">
    <source>
        <dbReference type="SAM" id="MobiDB-lite"/>
    </source>
</evidence>
<reference evidence="2" key="1">
    <citation type="journal article" date="2023" name="Mol. Phylogenet. Evol.">
        <title>Genome-scale phylogeny and comparative genomics of the fungal order Sordariales.</title>
        <authorList>
            <person name="Hensen N."/>
            <person name="Bonometti L."/>
            <person name="Westerberg I."/>
            <person name="Brannstrom I.O."/>
            <person name="Guillou S."/>
            <person name="Cros-Aarteil S."/>
            <person name="Calhoun S."/>
            <person name="Haridas S."/>
            <person name="Kuo A."/>
            <person name="Mondo S."/>
            <person name="Pangilinan J."/>
            <person name="Riley R."/>
            <person name="LaButti K."/>
            <person name="Andreopoulos B."/>
            <person name="Lipzen A."/>
            <person name="Chen C."/>
            <person name="Yan M."/>
            <person name="Daum C."/>
            <person name="Ng V."/>
            <person name="Clum A."/>
            <person name="Steindorff A."/>
            <person name="Ohm R.A."/>
            <person name="Martin F."/>
            <person name="Silar P."/>
            <person name="Natvig D.O."/>
            <person name="Lalanne C."/>
            <person name="Gautier V."/>
            <person name="Ament-Velasquez S.L."/>
            <person name="Kruys A."/>
            <person name="Hutchinson M.I."/>
            <person name="Powell A.J."/>
            <person name="Barry K."/>
            <person name="Miller A.N."/>
            <person name="Grigoriev I.V."/>
            <person name="Debuchy R."/>
            <person name="Gladieux P."/>
            <person name="Hiltunen Thoren M."/>
            <person name="Johannesson H."/>
        </authorList>
    </citation>
    <scope>NUCLEOTIDE SEQUENCE</scope>
    <source>
        <strain evidence="2">FGSC 1904</strain>
    </source>
</reference>
<organism evidence="2 3">
    <name type="scientific">Sordaria brevicollis</name>
    <dbReference type="NCBI Taxonomy" id="83679"/>
    <lineage>
        <taxon>Eukaryota</taxon>
        <taxon>Fungi</taxon>
        <taxon>Dikarya</taxon>
        <taxon>Ascomycota</taxon>
        <taxon>Pezizomycotina</taxon>
        <taxon>Sordariomycetes</taxon>
        <taxon>Sordariomycetidae</taxon>
        <taxon>Sordariales</taxon>
        <taxon>Sordariaceae</taxon>
        <taxon>Sordaria</taxon>
    </lineage>
</organism>
<feature type="region of interest" description="Disordered" evidence="1">
    <location>
        <begin position="1"/>
        <end position="22"/>
    </location>
</feature>
<reference evidence="2" key="2">
    <citation type="submission" date="2023-07" db="EMBL/GenBank/DDBJ databases">
        <authorList>
            <consortium name="Lawrence Berkeley National Laboratory"/>
            <person name="Haridas S."/>
            <person name="Hensen N."/>
            <person name="Bonometti L."/>
            <person name="Westerberg I."/>
            <person name="Brannstrom I.O."/>
            <person name="Guillou S."/>
            <person name="Cros-Aarteil S."/>
            <person name="Calhoun S."/>
            <person name="Kuo A."/>
            <person name="Mondo S."/>
            <person name="Pangilinan J."/>
            <person name="Riley R."/>
            <person name="LaButti K."/>
            <person name="Andreopoulos B."/>
            <person name="Lipzen A."/>
            <person name="Chen C."/>
            <person name="Yanf M."/>
            <person name="Daum C."/>
            <person name="Ng V."/>
            <person name="Clum A."/>
            <person name="Steindorff A."/>
            <person name="Ohm R."/>
            <person name="Martin F."/>
            <person name="Silar P."/>
            <person name="Natvig D."/>
            <person name="Lalanne C."/>
            <person name="Gautier V."/>
            <person name="Ament-velasquez S.L."/>
            <person name="Kruys A."/>
            <person name="Hutchinson M.I."/>
            <person name="Powell A.J."/>
            <person name="Barry K."/>
            <person name="Miller A.N."/>
            <person name="Grigoriev I.V."/>
            <person name="Debuchy R."/>
            <person name="Gladieux P."/>
            <person name="Thoren M.H."/>
            <person name="Johannesson H."/>
        </authorList>
    </citation>
    <scope>NUCLEOTIDE SEQUENCE</scope>
    <source>
        <strain evidence="2">FGSC 1904</strain>
    </source>
</reference>
<proteinExistence type="predicted"/>
<dbReference type="EMBL" id="JAUTDP010000004">
    <property type="protein sequence ID" value="KAK3399642.1"/>
    <property type="molecule type" value="Genomic_DNA"/>
</dbReference>
<dbReference type="AlphaFoldDB" id="A0AAE0PGY6"/>
<comment type="caution">
    <text evidence="2">The sequence shown here is derived from an EMBL/GenBank/DDBJ whole genome shotgun (WGS) entry which is preliminary data.</text>
</comment>
<sequence>MKRLRHGKHKIIRRRRGKPKPVMVPPRNVLRRLARKLPLLEVKLGAKFKASLGVLNQKQLSHGKHRTTRQRRRKLRPVRLLPRNALLRLARKSPLLGVKLEASLGVLNMMQLSHGKHRITRQRRKQRILEMVPPRNALRRLVRKLPLLNAKLRARLKASLRMLNLTQLSGSHVKHGTTRRRRLQPKILPQHLPQRQVGE</sequence>
<protein>
    <submittedName>
        <fullName evidence="2">Uncharacterized protein</fullName>
    </submittedName>
</protein>
<keyword evidence="3" id="KW-1185">Reference proteome</keyword>
<evidence type="ECO:0000313" key="3">
    <source>
        <dbReference type="Proteomes" id="UP001281003"/>
    </source>
</evidence>
<name>A0AAE0PGY6_SORBR</name>